<evidence type="ECO:0000256" key="1">
    <source>
        <dbReference type="ARBA" id="ARBA00008061"/>
    </source>
</evidence>
<dbReference type="SUPFAM" id="SSF51445">
    <property type="entry name" value="(Trans)glycosidases"/>
    <property type="match status" value="1"/>
</dbReference>
<evidence type="ECO:0000256" key="4">
    <source>
        <dbReference type="SAM" id="MobiDB-lite"/>
    </source>
</evidence>
<dbReference type="Proteomes" id="UP000198976">
    <property type="component" value="Chromosome I"/>
</dbReference>
<evidence type="ECO:0000313" key="6">
    <source>
        <dbReference type="EMBL" id="SDT97114.1"/>
    </source>
</evidence>
<comment type="similarity">
    <text evidence="1">Belongs to the glycosyl hydrolase 13 family.</text>
</comment>
<dbReference type="PANTHER" id="PTHR43002">
    <property type="entry name" value="GLYCOGEN DEBRANCHING ENZYME"/>
    <property type="match status" value="1"/>
</dbReference>
<evidence type="ECO:0000313" key="7">
    <source>
        <dbReference type="Proteomes" id="UP000198976"/>
    </source>
</evidence>
<keyword evidence="3" id="KW-0326">Glycosidase</keyword>
<gene>
    <name evidence="6" type="ORF">SAMN04489714_1330</name>
</gene>
<keyword evidence="2" id="KW-0378">Hydrolase</keyword>
<dbReference type="CDD" id="cd02856">
    <property type="entry name" value="E_set_GDE_Isoamylase_N"/>
    <property type="match status" value="1"/>
</dbReference>
<dbReference type="InterPro" id="IPR006047">
    <property type="entry name" value="GH13_cat_dom"/>
</dbReference>
<evidence type="ECO:0000256" key="3">
    <source>
        <dbReference type="ARBA" id="ARBA00023295"/>
    </source>
</evidence>
<evidence type="ECO:0000259" key="5">
    <source>
        <dbReference type="SMART" id="SM00642"/>
    </source>
</evidence>
<dbReference type="Gene3D" id="3.20.20.80">
    <property type="entry name" value="Glycosidases"/>
    <property type="match status" value="1"/>
</dbReference>
<name>A0ABY0V8B8_9ACTO</name>
<feature type="region of interest" description="Disordered" evidence="4">
    <location>
        <begin position="1"/>
        <end position="30"/>
    </location>
</feature>
<dbReference type="Pfam" id="PF00128">
    <property type="entry name" value="Alpha-amylase"/>
    <property type="match status" value="1"/>
</dbReference>
<dbReference type="InterPro" id="IPR011837">
    <property type="entry name" value="Glycogen_debranch_GlgX"/>
</dbReference>
<evidence type="ECO:0000256" key="2">
    <source>
        <dbReference type="ARBA" id="ARBA00022801"/>
    </source>
</evidence>
<dbReference type="InterPro" id="IPR004193">
    <property type="entry name" value="Glyco_hydro_13_N"/>
</dbReference>
<dbReference type="InterPro" id="IPR044505">
    <property type="entry name" value="GlgX_Isoamylase_N_E_set"/>
</dbReference>
<sequence length="784" mass="87029">MDSKRNMVPSSDHDFAAPAPRIPSPNPTPRRIGVYAREGGIDVAVVARHATRVDLCILADDGTAHEKRWSLLGPEDGIWHGHLDGAGLGTHYGFRVHGPWDPDAAMFHNPAKLLLDPYGRGLAGSVQMGAAVHAHTVDEDLYPATYPLEQSDLNSAPYMPHSVVVSTQFDIADKPRTPWDQTVIYELHVKGFTLNMPDIPDDLRGTYAGLAHPAAVDYLKKLGITAVELLPIHAKHDETFLIERGLTNYWGYSTLSFFAPEPSYATEAARRRGAQGVIDEFRGMVSILHQADIEVLLDVVYNHTCEGSETGSTLSWSGFDAPLYYRFDHGRPRRMIDVTGTGNSLNTDEPLAMKMVLDSLRYWSREMGIDGFRFDLAATLGRFSTGFAPMHPLLIGIGTDEDLCQDKLIAEPWDIGPGGWQTGNFPSPFSEWNDRYRDTVREFWLSDFRSLAMGRGAIGPMKLATRVSGSSDLFAHGGHRFDGPRRSVNFVTAHDGFTLADLTAFDHKHNMANLEQNRDGTTNNHSWNHGIEGTIAQTPVDDAHDALNGSPASSDFLQDIYPTRHRSQRNLLTTLLTSSGTPMIVAGDEFQRTQFGNNNAYCQDSPISWIDWNMSDSQKQQLATVRWLLALRRHHPVLRPSLFADGRIAEGDVIADLGWFDRDAHDIAQDGWAQEHNRVFQMLRSGYQLGDRDALVVVNGTLDVATVRLVSGRGSDWYVVMDTSWSCPSDGGINVEGDIERLERGLPDRLEVVRCGDEVTIEPQSVIVMLSARTPHHSVDYGRD</sequence>
<keyword evidence="7" id="KW-1185">Reference proteome</keyword>
<reference evidence="6 7" key="1">
    <citation type="submission" date="2016-10" db="EMBL/GenBank/DDBJ databases">
        <authorList>
            <person name="Varghese N."/>
            <person name="Submissions S."/>
        </authorList>
    </citation>
    <scope>NUCLEOTIDE SEQUENCE [LARGE SCALE GENOMIC DNA]</scope>
    <source>
        <strain evidence="6 7">DSM 9169</strain>
    </source>
</reference>
<dbReference type="CDD" id="cd11326">
    <property type="entry name" value="AmyAc_Glg_debranch"/>
    <property type="match status" value="1"/>
</dbReference>
<dbReference type="NCBIfam" id="TIGR02100">
    <property type="entry name" value="glgX_debranch"/>
    <property type="match status" value="1"/>
</dbReference>
<dbReference type="SUPFAM" id="SSF51011">
    <property type="entry name" value="Glycosyl hydrolase domain"/>
    <property type="match status" value="1"/>
</dbReference>
<dbReference type="InterPro" id="IPR014756">
    <property type="entry name" value="Ig_E-set"/>
</dbReference>
<feature type="compositionally biased region" description="Basic and acidic residues" evidence="4">
    <location>
        <begin position="1"/>
        <end position="15"/>
    </location>
</feature>
<dbReference type="Gene3D" id="2.60.40.10">
    <property type="entry name" value="Immunoglobulins"/>
    <property type="match status" value="1"/>
</dbReference>
<protein>
    <submittedName>
        <fullName evidence="6">Glycogen operon protein</fullName>
    </submittedName>
</protein>
<organism evidence="6 7">
    <name type="scientific">Schaalia radingae</name>
    <dbReference type="NCBI Taxonomy" id="131110"/>
    <lineage>
        <taxon>Bacteria</taxon>
        <taxon>Bacillati</taxon>
        <taxon>Actinomycetota</taxon>
        <taxon>Actinomycetes</taxon>
        <taxon>Actinomycetales</taxon>
        <taxon>Actinomycetaceae</taxon>
        <taxon>Schaalia</taxon>
    </lineage>
</organism>
<dbReference type="EMBL" id="LT629792">
    <property type="protein sequence ID" value="SDT97114.1"/>
    <property type="molecule type" value="Genomic_DNA"/>
</dbReference>
<proteinExistence type="inferred from homology"/>
<dbReference type="InterPro" id="IPR017853">
    <property type="entry name" value="GH"/>
</dbReference>
<dbReference type="InterPro" id="IPR013780">
    <property type="entry name" value="Glyco_hydro_b"/>
</dbReference>
<dbReference type="RefSeq" id="WP_257590276.1">
    <property type="nucleotide sequence ID" value="NZ_LT629792.1"/>
</dbReference>
<dbReference type="InterPro" id="IPR013783">
    <property type="entry name" value="Ig-like_fold"/>
</dbReference>
<dbReference type="Pfam" id="PF02922">
    <property type="entry name" value="CBM_48"/>
    <property type="match status" value="1"/>
</dbReference>
<dbReference type="SUPFAM" id="SSF81296">
    <property type="entry name" value="E set domains"/>
    <property type="match status" value="1"/>
</dbReference>
<feature type="domain" description="Glycosyl hydrolase family 13 catalytic" evidence="5">
    <location>
        <begin position="186"/>
        <end position="626"/>
    </location>
</feature>
<dbReference type="SMART" id="SM00642">
    <property type="entry name" value="Aamy"/>
    <property type="match status" value="1"/>
</dbReference>
<dbReference type="Gene3D" id="2.60.40.1180">
    <property type="entry name" value="Golgi alpha-mannosidase II"/>
    <property type="match status" value="1"/>
</dbReference>
<accession>A0ABY0V8B8</accession>